<evidence type="ECO:0000313" key="2">
    <source>
        <dbReference type="Proteomes" id="UP001732700"/>
    </source>
</evidence>
<dbReference type="EnsemblPlants" id="AVESA.00010b.r2.5AG0861130.1">
    <property type="protein sequence ID" value="AVESA.00010b.r2.5AG0861130.1.CDS"/>
    <property type="gene ID" value="AVESA.00010b.r2.5AG0861130"/>
</dbReference>
<proteinExistence type="predicted"/>
<name>A0ACD5XVX1_AVESA</name>
<sequence length="640" mass="71438">MMSPLPGLLQLLLLLLTTASSASFTCTKPSTCQPAVGYVVPNATTYEQLVSHFHPTTLHDLLAANQLRPSETAAKQAIPARTTLRIPFRCRCAGNGVGQSDLYTVQTGDDMEIITANNILAAAEYNELLIRAARLPCSCDKVDDDCDVMHFAYIVRSSENTSEIASRHGVPESMLLRINNITNNTSLRQGQILDIPLQGIGTWSRVHYVSRYRTRSLAGGNLLPEVVGPVLKSTRQQAARSTPQQAGVLEEITNAWRGAWRDSVYFRFFVLVLAAIIISVLCKTWYYWRSALKSLSSGTTNGVMQFDYRDLAHATDRFSNNSKIGEGKFGAVYKATFNGQELAVKKMIGEGETKNIHDELQTVGNTRHTNLVRLKGWCGRVRLIDATSIWKREIKVELLLVFELVPNGNLEDHLYNRAQVLPWEKRFKIVKGLGSALRYLHHECNPCILHRDIKPGNILLDHHFNAKLADFGLSLIACQNRASVVTTSVGTRAYMDPRLRRHGNVEFNRKMDIYSFGLVLLETACTEKTMANQGSKLREKVWELYCGSAEPQVEAAADARLRGVFDRKQMECVVVLGLKCSHPEESQRPSMEEAMKFLEDGPSCSMMRGDTMRLAAYPEPAAFGFDCIHLHAACMNPLNI</sequence>
<organism evidence="1 2">
    <name type="scientific">Avena sativa</name>
    <name type="common">Oat</name>
    <dbReference type="NCBI Taxonomy" id="4498"/>
    <lineage>
        <taxon>Eukaryota</taxon>
        <taxon>Viridiplantae</taxon>
        <taxon>Streptophyta</taxon>
        <taxon>Embryophyta</taxon>
        <taxon>Tracheophyta</taxon>
        <taxon>Spermatophyta</taxon>
        <taxon>Magnoliopsida</taxon>
        <taxon>Liliopsida</taxon>
        <taxon>Poales</taxon>
        <taxon>Poaceae</taxon>
        <taxon>BOP clade</taxon>
        <taxon>Pooideae</taxon>
        <taxon>Poodae</taxon>
        <taxon>Poeae</taxon>
        <taxon>Poeae Chloroplast Group 1 (Aveneae type)</taxon>
        <taxon>Aveninae</taxon>
        <taxon>Avena</taxon>
    </lineage>
</organism>
<reference evidence="1" key="1">
    <citation type="submission" date="2021-05" db="EMBL/GenBank/DDBJ databases">
        <authorList>
            <person name="Scholz U."/>
            <person name="Mascher M."/>
            <person name="Fiebig A."/>
        </authorList>
    </citation>
    <scope>NUCLEOTIDE SEQUENCE [LARGE SCALE GENOMIC DNA]</scope>
</reference>
<evidence type="ECO:0000313" key="1">
    <source>
        <dbReference type="EnsemblPlants" id="AVESA.00010b.r2.5AG0861130.1.CDS"/>
    </source>
</evidence>
<protein>
    <submittedName>
        <fullName evidence="1">Uncharacterized protein</fullName>
    </submittedName>
</protein>
<reference evidence="1" key="2">
    <citation type="submission" date="2025-09" db="UniProtKB">
        <authorList>
            <consortium name="EnsemblPlants"/>
        </authorList>
    </citation>
    <scope>IDENTIFICATION</scope>
</reference>
<dbReference type="Proteomes" id="UP001732700">
    <property type="component" value="Chromosome 5A"/>
</dbReference>
<keyword evidence="2" id="KW-1185">Reference proteome</keyword>
<accession>A0ACD5XVX1</accession>